<evidence type="ECO:0000256" key="1">
    <source>
        <dbReference type="SAM" id="MobiDB-lite"/>
    </source>
</evidence>
<feature type="compositionally biased region" description="Polar residues" evidence="1">
    <location>
        <begin position="358"/>
        <end position="376"/>
    </location>
</feature>
<dbReference type="EMBL" id="JAGHQM010000807">
    <property type="protein sequence ID" value="KAH0558562.1"/>
    <property type="molecule type" value="Genomic_DNA"/>
</dbReference>
<protein>
    <submittedName>
        <fullName evidence="2">Uncharacterized protein</fullName>
    </submittedName>
</protein>
<feature type="compositionally biased region" description="Basic residues" evidence="1">
    <location>
        <begin position="428"/>
        <end position="440"/>
    </location>
</feature>
<accession>A0A9P8RNG9</accession>
<feature type="compositionally biased region" description="Low complexity" evidence="1">
    <location>
        <begin position="275"/>
        <end position="287"/>
    </location>
</feature>
<feature type="non-terminal residue" evidence="2">
    <location>
        <position position="1"/>
    </location>
</feature>
<comment type="caution">
    <text evidence="2">The sequence shown here is derived from an EMBL/GenBank/DDBJ whole genome shotgun (WGS) entry which is preliminary data.</text>
</comment>
<keyword evidence="3" id="KW-1185">Reference proteome</keyword>
<dbReference type="AlphaFoldDB" id="A0A9P8RNG9"/>
<feature type="compositionally biased region" description="Low complexity" evidence="1">
    <location>
        <begin position="477"/>
        <end position="490"/>
    </location>
</feature>
<sequence length="490" mass="51624">VLALQAEITAGVEEGGLAWPFDAVVSTPMVETELSPGQVLALQAEVMADAEEGGLARSFDAVVSTPVDTELSPEPVPALHAQMMESAGEGEPARSSDAVVSTPVETEPSAEQILTPDQILALLAYIMEPTDKPVGNPDREMDNYKPETGNLGLSLECQEIAMAQPGQQGAETAVAKTQEQHGAEGAAATGPGEPVEDHQVVMAEPEPQQLAVVIQEVPVMEPTVAAVEWEPAVSEDVAERNDALAGDDGLSSTPLSPVSWITPSPVREYFAQNQAEADGAQEGQAEGTNDSDFDDDYFMSQLDRILDGVPNPEGSSEGSSESDYSNDEETPLAPEYWDFWNVDPVKQTADYLAVHPPQATQPTESYTAVAQVQPTGESLGAPKPLPPDDDPPSNAVADLPPDPTDPPKTITYESSDSEDAEPAPNHGAHPRKILPLRKSRISKDTGNSGLSTGEGPRRHILPLRKPRVTKDKGTDNSGSSGEGAAAQGGP</sequence>
<evidence type="ECO:0000313" key="2">
    <source>
        <dbReference type="EMBL" id="KAH0558562.1"/>
    </source>
</evidence>
<name>A0A9P8RNG9_9PEZI</name>
<proteinExistence type="predicted"/>
<dbReference type="Proteomes" id="UP000750711">
    <property type="component" value="Unassembled WGS sequence"/>
</dbReference>
<feature type="region of interest" description="Disordered" evidence="1">
    <location>
        <begin position="352"/>
        <end position="490"/>
    </location>
</feature>
<evidence type="ECO:0000313" key="3">
    <source>
        <dbReference type="Proteomes" id="UP000750711"/>
    </source>
</evidence>
<organism evidence="2 3">
    <name type="scientific">Trichoglossum hirsutum</name>
    <dbReference type="NCBI Taxonomy" id="265104"/>
    <lineage>
        <taxon>Eukaryota</taxon>
        <taxon>Fungi</taxon>
        <taxon>Dikarya</taxon>
        <taxon>Ascomycota</taxon>
        <taxon>Pezizomycotina</taxon>
        <taxon>Geoglossomycetes</taxon>
        <taxon>Geoglossales</taxon>
        <taxon>Geoglossaceae</taxon>
        <taxon>Trichoglossum</taxon>
    </lineage>
</organism>
<feature type="compositionally biased region" description="Basic residues" evidence="1">
    <location>
        <begin position="458"/>
        <end position="467"/>
    </location>
</feature>
<gene>
    <name evidence="2" type="ORF">GP486_004780</name>
</gene>
<feature type="compositionally biased region" description="Low complexity" evidence="1">
    <location>
        <begin position="310"/>
        <end position="323"/>
    </location>
</feature>
<reference evidence="2" key="1">
    <citation type="submission" date="2021-03" db="EMBL/GenBank/DDBJ databases">
        <title>Comparative genomics and phylogenomic investigation of the class Geoglossomycetes provide insights into ecological specialization and systematics.</title>
        <authorList>
            <person name="Melie T."/>
            <person name="Pirro S."/>
            <person name="Miller A.N."/>
            <person name="Quandt A."/>
        </authorList>
    </citation>
    <scope>NUCLEOTIDE SEQUENCE</scope>
    <source>
        <strain evidence="2">CAQ_001_2017</strain>
    </source>
</reference>
<feature type="region of interest" description="Disordered" evidence="1">
    <location>
        <begin position="275"/>
        <end position="336"/>
    </location>
</feature>